<reference evidence="2" key="1">
    <citation type="journal article" date="2022" name="Nat. Commun.">
        <title>Chromosome evolution and the genetic basis of agronomically important traits in greater yam.</title>
        <authorList>
            <person name="Bredeson J.V."/>
            <person name="Lyons J.B."/>
            <person name="Oniyinde I.O."/>
            <person name="Okereke N.R."/>
            <person name="Kolade O."/>
            <person name="Nnabue I."/>
            <person name="Nwadili C.O."/>
            <person name="Hribova E."/>
            <person name="Parker M."/>
            <person name="Nwogha J."/>
            <person name="Shu S."/>
            <person name="Carlson J."/>
            <person name="Kariba R."/>
            <person name="Muthemba S."/>
            <person name="Knop K."/>
            <person name="Barton G.J."/>
            <person name="Sherwood A.V."/>
            <person name="Lopez-Montes A."/>
            <person name="Asiedu R."/>
            <person name="Jamnadass R."/>
            <person name="Muchugi A."/>
            <person name="Goodstein D."/>
            <person name="Egesi C.N."/>
            <person name="Featherston J."/>
            <person name="Asfaw A."/>
            <person name="Simpson G.G."/>
            <person name="Dolezel J."/>
            <person name="Hendre P.S."/>
            <person name="Van Deynze A."/>
            <person name="Kumar P.L."/>
            <person name="Obidiegwu J.E."/>
            <person name="Bhattacharjee R."/>
            <person name="Rokhsar D.S."/>
        </authorList>
    </citation>
    <scope>NUCLEOTIDE SEQUENCE [LARGE SCALE GENOMIC DNA]</scope>
    <source>
        <strain evidence="2">cv. TDa95/00328</strain>
    </source>
</reference>
<sequence>MTKRSLPKYLLNYISKFKKKKKKNTFKLQTNSTKTTTCNTIHDNNCNDHDLFSKTPKFEDIIPSDRFFTSPATTGSLMEEARLSVTSEMSCGGVAVVVYTCDPSCEFRQSMQEMVSSRDIDQVHWEFMQELLLCYLQLNDQSVHKQRLEEPVQTMKRSLEFIEPERDKPSSP</sequence>
<protein>
    <submittedName>
        <fullName evidence="1">Ovate protein family C-terminal protein</fullName>
    </submittedName>
</protein>
<accession>A0ACB7UAM6</accession>
<evidence type="ECO:0000313" key="1">
    <source>
        <dbReference type="EMBL" id="KAH7657361.1"/>
    </source>
</evidence>
<keyword evidence="2" id="KW-1185">Reference proteome</keyword>
<proteinExistence type="predicted"/>
<comment type="caution">
    <text evidence="1">The sequence shown here is derived from an EMBL/GenBank/DDBJ whole genome shotgun (WGS) entry which is preliminary data.</text>
</comment>
<name>A0ACB7UAM6_DIOAL</name>
<dbReference type="EMBL" id="CM037027">
    <property type="protein sequence ID" value="KAH7657361.1"/>
    <property type="molecule type" value="Genomic_DNA"/>
</dbReference>
<dbReference type="Proteomes" id="UP000827976">
    <property type="component" value="Chromosome 17"/>
</dbReference>
<evidence type="ECO:0000313" key="2">
    <source>
        <dbReference type="Proteomes" id="UP000827976"/>
    </source>
</evidence>
<organism evidence="1 2">
    <name type="scientific">Dioscorea alata</name>
    <name type="common">Purple yam</name>
    <dbReference type="NCBI Taxonomy" id="55571"/>
    <lineage>
        <taxon>Eukaryota</taxon>
        <taxon>Viridiplantae</taxon>
        <taxon>Streptophyta</taxon>
        <taxon>Embryophyta</taxon>
        <taxon>Tracheophyta</taxon>
        <taxon>Spermatophyta</taxon>
        <taxon>Magnoliopsida</taxon>
        <taxon>Liliopsida</taxon>
        <taxon>Dioscoreales</taxon>
        <taxon>Dioscoreaceae</taxon>
        <taxon>Dioscorea</taxon>
    </lineage>
</organism>
<gene>
    <name evidence="1" type="ORF">IHE45_17G016900</name>
</gene>